<sequence length="22" mass="2536">MDCQTKGFMKELCCCECLYMGV</sequence>
<evidence type="ECO:0000313" key="1">
    <source>
        <dbReference type="EMBL" id="EDL86469.1"/>
    </source>
</evidence>
<gene>
    <name evidence="1" type="ORF">rCG_41108</name>
</gene>
<proteinExistence type="predicted"/>
<reference evidence="2" key="1">
    <citation type="submission" date="2005-06" db="EMBL/GenBank/DDBJ databases">
        <authorList>
            <person name="Mural R.J."/>
            <person name="Li P.W."/>
            <person name="Adams M.D."/>
            <person name="Amanatides P.G."/>
            <person name="Baden-Tillson H."/>
            <person name="Barnstead M."/>
            <person name="Chin S.H."/>
            <person name="Dew I."/>
            <person name="Evans C.A."/>
            <person name="Ferriera S."/>
            <person name="Flanigan M."/>
            <person name="Fosler C."/>
            <person name="Glodek A."/>
            <person name="Gu Z."/>
            <person name="Holt R.A."/>
            <person name="Jennings D."/>
            <person name="Kraft C.L."/>
            <person name="Lu F."/>
            <person name="Nguyen T."/>
            <person name="Nusskern D.R."/>
            <person name="Pfannkoch C.M."/>
            <person name="Sitter C."/>
            <person name="Sutton G.G."/>
            <person name="Venter J.C."/>
            <person name="Wang Z."/>
            <person name="Woodage T."/>
            <person name="Zheng X.H."/>
            <person name="Zhong F."/>
        </authorList>
    </citation>
    <scope>NUCLEOTIDE SEQUENCE [LARGE SCALE GENOMIC DNA]</scope>
    <source>
        <strain>BN</strain>
        <strain evidence="2">Sprague-Dawley</strain>
    </source>
</reference>
<accession>A6KUM2</accession>
<protein>
    <submittedName>
        <fullName evidence="1">RCG41108</fullName>
    </submittedName>
</protein>
<evidence type="ECO:0000313" key="2">
    <source>
        <dbReference type="Proteomes" id="UP000234681"/>
    </source>
</evidence>
<dbReference type="AlphaFoldDB" id="A6KUM2"/>
<dbReference type="EMBL" id="CH474189">
    <property type="protein sequence ID" value="EDL86469.1"/>
    <property type="molecule type" value="Genomic_DNA"/>
</dbReference>
<dbReference type="Proteomes" id="UP000234681">
    <property type="component" value="Unassembled WGS sequence"/>
</dbReference>
<name>A6KUM2_RAT</name>
<organism evidence="1 2">
    <name type="scientific">Rattus norvegicus</name>
    <name type="common">Rat</name>
    <dbReference type="NCBI Taxonomy" id="10116"/>
    <lineage>
        <taxon>Eukaryota</taxon>
        <taxon>Metazoa</taxon>
        <taxon>Chordata</taxon>
        <taxon>Craniata</taxon>
        <taxon>Vertebrata</taxon>
        <taxon>Euteleostomi</taxon>
        <taxon>Mammalia</taxon>
        <taxon>Eutheria</taxon>
        <taxon>Euarchontoglires</taxon>
        <taxon>Glires</taxon>
        <taxon>Rodentia</taxon>
        <taxon>Myomorpha</taxon>
        <taxon>Muroidea</taxon>
        <taxon>Muridae</taxon>
        <taxon>Murinae</taxon>
        <taxon>Rattus</taxon>
    </lineage>
</organism>